<proteinExistence type="inferred from homology"/>
<organism evidence="3 4">
    <name type="scientific">Piscirickettsia salmonis</name>
    <dbReference type="NCBI Taxonomy" id="1238"/>
    <lineage>
        <taxon>Bacteria</taxon>
        <taxon>Pseudomonadati</taxon>
        <taxon>Pseudomonadota</taxon>
        <taxon>Gammaproteobacteria</taxon>
        <taxon>Thiotrichales</taxon>
        <taxon>Piscirickettsiaceae</taxon>
        <taxon>Piscirickettsia</taxon>
    </lineage>
</organism>
<evidence type="ECO:0000256" key="1">
    <source>
        <dbReference type="ARBA" id="ARBA00006611"/>
    </source>
</evidence>
<dbReference type="InterPro" id="IPR027417">
    <property type="entry name" value="P-loop_NTPase"/>
</dbReference>
<dbReference type="EMBL" id="CP012508">
    <property type="protein sequence ID" value="ALB23856.1"/>
    <property type="molecule type" value="Genomic_DNA"/>
</dbReference>
<dbReference type="Proteomes" id="UP000029558">
    <property type="component" value="Chromosome"/>
</dbReference>
<accession>A0A1L6TEF7</accession>
<name>A0A1L6TEF7_PISSA</name>
<dbReference type="OrthoDB" id="6189814at2"/>
<dbReference type="GO" id="GO:0016887">
    <property type="term" value="F:ATP hydrolysis activity"/>
    <property type="evidence" value="ECO:0007669"/>
    <property type="project" value="InterPro"/>
</dbReference>
<dbReference type="Gene3D" id="3.40.50.300">
    <property type="entry name" value="P-loop containing nucleotide triphosphate hydrolases"/>
    <property type="match status" value="1"/>
</dbReference>
<evidence type="ECO:0000313" key="3">
    <source>
        <dbReference type="EMBL" id="ALB23856.1"/>
    </source>
</evidence>
<evidence type="ECO:0000259" key="2">
    <source>
        <dbReference type="Pfam" id="PF00437"/>
    </source>
</evidence>
<dbReference type="PANTHER" id="PTHR30486">
    <property type="entry name" value="TWITCHING MOTILITY PROTEIN PILT"/>
    <property type="match status" value="1"/>
</dbReference>
<dbReference type="InterPro" id="IPR001482">
    <property type="entry name" value="T2SS/T4SS_dom"/>
</dbReference>
<evidence type="ECO:0000313" key="4">
    <source>
        <dbReference type="Proteomes" id="UP000029558"/>
    </source>
</evidence>
<dbReference type="AlphaFoldDB" id="A0A1L6TEF7"/>
<protein>
    <submittedName>
        <fullName evidence="3">Type IV secretion system protein DotB</fullName>
    </submittedName>
</protein>
<dbReference type="PANTHER" id="PTHR30486:SF6">
    <property type="entry name" value="TYPE IV PILUS RETRACTATION ATPASE PILT"/>
    <property type="match status" value="1"/>
</dbReference>
<sequence>MTHHYQLTPEVSYFTPQSFDDALVYLHSKKASDITIQSGSQVVAEVNGLLHRVTKRSITHQEVIDLVNHIYGANGSAQIQSGIDIDSSYQLTVNNHSYRFRVNMTACEYNGYYAIQITLRVISAVPPSIESMNLPDDLYNSLKIPQGIVIVSGATGSGKSTLLASILADFLKDESNHLKIVSYEAPIEYTYDNIIMPTSMISQSEIPKHLPSFHQGVRNALRRKPGLIMVGEARDKETLEAVIEAALTGHPVYTTLHSNDVIDTFRRAVNLFPAAERNSKLFDLIETIKVLIWQTLVPTEDGQGRVALREYLILTEEVKDKLYQSNINNFSIILKELLNSHGRPLLEDINDCLNNSIINKNYIKKYNIKFNHEKIR</sequence>
<dbReference type="RefSeq" id="WP_017376886.1">
    <property type="nucleotide sequence ID" value="NZ_CP012508.1"/>
</dbReference>
<gene>
    <name evidence="3" type="primary">dotB</name>
    <name evidence="3" type="ORF">KU39_2680</name>
</gene>
<dbReference type="SUPFAM" id="SSF52540">
    <property type="entry name" value="P-loop containing nucleoside triphosphate hydrolases"/>
    <property type="match status" value="1"/>
</dbReference>
<dbReference type="InterPro" id="IPR050921">
    <property type="entry name" value="T4SS_GSP_E_ATPase"/>
</dbReference>
<dbReference type="Pfam" id="PF00437">
    <property type="entry name" value="T2SSE"/>
    <property type="match status" value="1"/>
</dbReference>
<reference evidence="3 4" key="1">
    <citation type="journal article" date="2014" name="Genome Announc.">
        <title>Comparative Genome Analysis of Two Isolates of the Fish Pathogen Piscirickettsia salmonis from Different Hosts Reveals Major Differences in Virulence-Associated Secretion Systems.</title>
        <authorList>
            <person name="Bohle H."/>
            <person name="Henriquez P."/>
            <person name="Grothusen H."/>
            <person name="Navas E."/>
            <person name="Sandoval A."/>
            <person name="Bustamante F."/>
            <person name="Bustos P."/>
            <person name="Mancilla M."/>
        </authorList>
    </citation>
    <scope>NUCLEOTIDE SEQUENCE [LARGE SCALE GENOMIC DNA]</scope>
    <source>
        <strain evidence="4">B1-32597</strain>
    </source>
</reference>
<feature type="domain" description="Bacterial type II secretion system protein E" evidence="2">
    <location>
        <begin position="28"/>
        <end position="305"/>
    </location>
</feature>
<dbReference type="Gene3D" id="3.30.450.90">
    <property type="match status" value="1"/>
</dbReference>
<comment type="similarity">
    <text evidence="1">Belongs to the GSP E family.</text>
</comment>